<feature type="signal peptide" evidence="2">
    <location>
        <begin position="1"/>
        <end position="20"/>
    </location>
</feature>
<feature type="chain" id="PRO_5002155394" evidence="2">
    <location>
        <begin position="21"/>
        <end position="88"/>
    </location>
</feature>
<proteinExistence type="predicted"/>
<feature type="compositionally biased region" description="Pro residues" evidence="1">
    <location>
        <begin position="37"/>
        <end position="48"/>
    </location>
</feature>
<feature type="region of interest" description="Disordered" evidence="1">
    <location>
        <begin position="20"/>
        <end position="88"/>
    </location>
</feature>
<gene>
    <name evidence="3" type="ORF">M378DRAFT_166193</name>
</gene>
<keyword evidence="2" id="KW-0732">Signal</keyword>
<evidence type="ECO:0000256" key="1">
    <source>
        <dbReference type="SAM" id="MobiDB-lite"/>
    </source>
</evidence>
<dbReference type="HOGENOM" id="CLU_2468581_0_0_1"/>
<dbReference type="AlphaFoldDB" id="A0A0C2SG39"/>
<evidence type="ECO:0000313" key="4">
    <source>
        <dbReference type="Proteomes" id="UP000054549"/>
    </source>
</evidence>
<dbReference type="InParanoid" id="A0A0C2SG39"/>
<dbReference type="EMBL" id="KN818276">
    <property type="protein sequence ID" value="KIL62040.1"/>
    <property type="molecule type" value="Genomic_DNA"/>
</dbReference>
<feature type="compositionally biased region" description="Polar residues" evidence="1">
    <location>
        <begin position="49"/>
        <end position="64"/>
    </location>
</feature>
<keyword evidence="4" id="KW-1185">Reference proteome</keyword>
<protein>
    <submittedName>
        <fullName evidence="3">Uncharacterized protein</fullName>
    </submittedName>
</protein>
<evidence type="ECO:0000313" key="3">
    <source>
        <dbReference type="EMBL" id="KIL62040.1"/>
    </source>
</evidence>
<sequence>MRLVILYLMSLLLMPALVASRQRDTPREGDSWLWIPHPIPPGQAPPPRTGSTPPQTPPRGNSPVTWDRGLNTGWGPPGGEPRRSHRRR</sequence>
<organism evidence="3 4">
    <name type="scientific">Amanita muscaria (strain Koide BX008)</name>
    <dbReference type="NCBI Taxonomy" id="946122"/>
    <lineage>
        <taxon>Eukaryota</taxon>
        <taxon>Fungi</taxon>
        <taxon>Dikarya</taxon>
        <taxon>Basidiomycota</taxon>
        <taxon>Agaricomycotina</taxon>
        <taxon>Agaricomycetes</taxon>
        <taxon>Agaricomycetidae</taxon>
        <taxon>Agaricales</taxon>
        <taxon>Pluteineae</taxon>
        <taxon>Amanitaceae</taxon>
        <taxon>Amanita</taxon>
    </lineage>
</organism>
<feature type="compositionally biased region" description="Basic and acidic residues" evidence="1">
    <location>
        <begin position="21"/>
        <end position="30"/>
    </location>
</feature>
<dbReference type="Proteomes" id="UP000054549">
    <property type="component" value="Unassembled WGS sequence"/>
</dbReference>
<reference evidence="3 4" key="1">
    <citation type="submission" date="2014-04" db="EMBL/GenBank/DDBJ databases">
        <title>Evolutionary Origins and Diversification of the Mycorrhizal Mutualists.</title>
        <authorList>
            <consortium name="DOE Joint Genome Institute"/>
            <consortium name="Mycorrhizal Genomics Consortium"/>
            <person name="Kohler A."/>
            <person name="Kuo A."/>
            <person name="Nagy L.G."/>
            <person name="Floudas D."/>
            <person name="Copeland A."/>
            <person name="Barry K.W."/>
            <person name="Cichocki N."/>
            <person name="Veneault-Fourrey C."/>
            <person name="LaButti K."/>
            <person name="Lindquist E.A."/>
            <person name="Lipzen A."/>
            <person name="Lundell T."/>
            <person name="Morin E."/>
            <person name="Murat C."/>
            <person name="Riley R."/>
            <person name="Ohm R."/>
            <person name="Sun H."/>
            <person name="Tunlid A."/>
            <person name="Henrissat B."/>
            <person name="Grigoriev I.V."/>
            <person name="Hibbett D.S."/>
            <person name="Martin F."/>
        </authorList>
    </citation>
    <scope>NUCLEOTIDE SEQUENCE [LARGE SCALE GENOMIC DNA]</scope>
    <source>
        <strain evidence="3 4">Koide BX008</strain>
    </source>
</reference>
<accession>A0A0C2SG39</accession>
<name>A0A0C2SG39_AMAMK</name>
<evidence type="ECO:0000256" key="2">
    <source>
        <dbReference type="SAM" id="SignalP"/>
    </source>
</evidence>